<reference evidence="1 2" key="1">
    <citation type="submission" date="2019-02" db="EMBL/GenBank/DDBJ databases">
        <title>Bacterial novel species Emticicia sp. 17J42-9 isolated from soil.</title>
        <authorList>
            <person name="Jung H.-Y."/>
        </authorList>
    </citation>
    <scope>NUCLEOTIDE SEQUENCE [LARGE SCALE GENOMIC DNA]</scope>
    <source>
        <strain evidence="1 2">17J42-9</strain>
    </source>
</reference>
<accession>A0A4Q5M0D0</accession>
<name>A0A4Q5M0D0_9BACT</name>
<evidence type="ECO:0000313" key="1">
    <source>
        <dbReference type="EMBL" id="RYU95253.1"/>
    </source>
</evidence>
<proteinExistence type="predicted"/>
<dbReference type="RefSeq" id="WP_130021302.1">
    <property type="nucleotide sequence ID" value="NZ_SEWF01000016.1"/>
</dbReference>
<comment type="caution">
    <text evidence="1">The sequence shown here is derived from an EMBL/GenBank/DDBJ whole genome shotgun (WGS) entry which is preliminary data.</text>
</comment>
<dbReference type="EMBL" id="SEWF01000016">
    <property type="protein sequence ID" value="RYU95253.1"/>
    <property type="molecule type" value="Genomic_DNA"/>
</dbReference>
<organism evidence="1 2">
    <name type="scientific">Emticicia agri</name>
    <dbReference type="NCBI Taxonomy" id="2492393"/>
    <lineage>
        <taxon>Bacteria</taxon>
        <taxon>Pseudomonadati</taxon>
        <taxon>Bacteroidota</taxon>
        <taxon>Cytophagia</taxon>
        <taxon>Cytophagales</taxon>
        <taxon>Leadbetterellaceae</taxon>
        <taxon>Emticicia</taxon>
    </lineage>
</organism>
<dbReference type="PROSITE" id="PS51257">
    <property type="entry name" value="PROKAR_LIPOPROTEIN"/>
    <property type="match status" value="1"/>
</dbReference>
<evidence type="ECO:0000313" key="2">
    <source>
        <dbReference type="Proteomes" id="UP000293162"/>
    </source>
</evidence>
<protein>
    <submittedName>
        <fullName evidence="1">Uncharacterized protein</fullName>
    </submittedName>
</protein>
<dbReference type="Proteomes" id="UP000293162">
    <property type="component" value="Unassembled WGS sequence"/>
</dbReference>
<sequence>MKKVISYTCLAVLCTFMLSCESESKPEDVKVVEKAIEETDVYERYGSSPDILGNIYEELLKTDTVLAKLEGTTNLLLWEKDRLEKPFKLYDRKNNIYYENAKAVVENINDSLLKKNTPL</sequence>
<gene>
    <name evidence="1" type="ORF">EWM59_12425</name>
</gene>
<keyword evidence="2" id="KW-1185">Reference proteome</keyword>
<dbReference type="AlphaFoldDB" id="A0A4Q5M0D0"/>